<evidence type="ECO:0000256" key="7">
    <source>
        <dbReference type="ARBA" id="ARBA00022824"/>
    </source>
</evidence>
<keyword evidence="4" id="KW-0328">Glycosyltransferase</keyword>
<dbReference type="PANTHER" id="PTHR12646">
    <property type="entry name" value="NOT56 - RELATED"/>
    <property type="match status" value="1"/>
</dbReference>
<evidence type="ECO:0000256" key="6">
    <source>
        <dbReference type="ARBA" id="ARBA00022692"/>
    </source>
</evidence>
<evidence type="ECO:0000256" key="10">
    <source>
        <dbReference type="ARBA" id="ARBA00049506"/>
    </source>
</evidence>
<keyword evidence="7" id="KW-0256">Endoplasmic reticulum</keyword>
<evidence type="ECO:0000256" key="3">
    <source>
        <dbReference type="ARBA" id="ARBA00011964"/>
    </source>
</evidence>
<dbReference type="GO" id="GO:0052925">
    <property type="term" value="F:dol-P-Man:Man(5)GlcNAc(2)-PP-Dol alpha-1,3-mannosyltransferase activity"/>
    <property type="evidence" value="ECO:0007669"/>
    <property type="project" value="UniProtKB-EC"/>
</dbReference>
<evidence type="ECO:0000256" key="5">
    <source>
        <dbReference type="ARBA" id="ARBA00022679"/>
    </source>
</evidence>
<dbReference type="EMBL" id="BSYO01000025">
    <property type="protein sequence ID" value="GMH22878.1"/>
    <property type="molecule type" value="Genomic_DNA"/>
</dbReference>
<dbReference type="Pfam" id="PF05208">
    <property type="entry name" value="ALG3"/>
    <property type="match status" value="1"/>
</dbReference>
<comment type="caution">
    <text evidence="12">The sequence shown here is derived from an EMBL/GenBank/DDBJ whole genome shotgun (WGS) entry which is preliminary data.</text>
</comment>
<reference evidence="12" key="1">
    <citation type="submission" date="2023-05" db="EMBL/GenBank/DDBJ databases">
        <title>Nepenthes gracilis genome sequencing.</title>
        <authorList>
            <person name="Fukushima K."/>
        </authorList>
    </citation>
    <scope>NUCLEOTIDE SEQUENCE</scope>
    <source>
        <strain evidence="12">SING2019-196</strain>
    </source>
</reference>
<dbReference type="PANTHER" id="PTHR12646:SF0">
    <property type="entry name" value="DOL-P-MAN:MAN(5)GLCNAC(2)-PP-DOL ALPHA-1,3-MANNOSYLTRANSFERASE"/>
    <property type="match status" value="1"/>
</dbReference>
<evidence type="ECO:0000313" key="13">
    <source>
        <dbReference type="Proteomes" id="UP001279734"/>
    </source>
</evidence>
<feature type="transmembrane region" description="Helical" evidence="11">
    <location>
        <begin position="48"/>
        <end position="68"/>
    </location>
</feature>
<protein>
    <recommendedName>
        <fullName evidence="3">dolichyl-P-Man:Man5GlcNAc2-PP-dolichol alpha-1,3-mannosyltransferase</fullName>
        <ecNumber evidence="3">2.4.1.258</ecNumber>
    </recommendedName>
</protein>
<evidence type="ECO:0000256" key="1">
    <source>
        <dbReference type="ARBA" id="ARBA00004477"/>
    </source>
</evidence>
<dbReference type="AlphaFoldDB" id="A0AAD3T3D6"/>
<keyword evidence="5" id="KW-0808">Transferase</keyword>
<keyword evidence="9 11" id="KW-0472">Membrane</keyword>
<comment type="catalytic activity">
    <reaction evidence="10">
        <text>an alpha-D-Man-(1-&gt;2)-alpha-D-Man-(1-&gt;2)-alpha-D-Man-(1-&gt;3)-[alpha-D-Man-(1-&gt;6)]-beta-D-Man-(1-&gt;4)-beta-D-GlcNAc-(1-&gt;4)-alpha-D-GlcNAc-diphospho-di-trans,poly-cis-dolichol + a di-trans,poly-cis-dolichyl beta-D-mannosyl phosphate = an alpha-D-Man-(1-&gt;2)-alpha-D-Man-(1-&gt;2)-alpha-D-Man-(1-&gt;3)-[alpha-D-Man-(1-&gt;3)-alpha-D-Man-(1-&gt;6)]-beta-D-Man-(1-&gt;4)-beta-D-GlcNAc-(1-&gt;4)-alpha-D-GlcNAc-diphospho-di-trans,poly-cis-dolichol + a di-trans,poly-cis-dolichyl phosphate + H(+)</text>
        <dbReference type="Rhea" id="RHEA:29527"/>
        <dbReference type="Rhea" id="RHEA-COMP:19498"/>
        <dbReference type="Rhea" id="RHEA-COMP:19501"/>
        <dbReference type="Rhea" id="RHEA-COMP:19516"/>
        <dbReference type="Rhea" id="RHEA-COMP:19517"/>
        <dbReference type="ChEBI" id="CHEBI:15378"/>
        <dbReference type="ChEBI" id="CHEBI:57683"/>
        <dbReference type="ChEBI" id="CHEBI:58211"/>
        <dbReference type="ChEBI" id="CHEBI:132515"/>
        <dbReference type="ChEBI" id="CHEBI:132516"/>
        <dbReference type="EC" id="2.4.1.258"/>
    </reaction>
    <physiologicalReaction direction="left-to-right" evidence="10">
        <dbReference type="Rhea" id="RHEA:29528"/>
    </physiologicalReaction>
</comment>
<evidence type="ECO:0000256" key="4">
    <source>
        <dbReference type="ARBA" id="ARBA00022676"/>
    </source>
</evidence>
<evidence type="ECO:0000256" key="2">
    <source>
        <dbReference type="ARBA" id="ARBA00004922"/>
    </source>
</evidence>
<dbReference type="InterPro" id="IPR007873">
    <property type="entry name" value="Glycosyltransferase_ALG3"/>
</dbReference>
<evidence type="ECO:0000256" key="11">
    <source>
        <dbReference type="SAM" id="Phobius"/>
    </source>
</evidence>
<evidence type="ECO:0000256" key="8">
    <source>
        <dbReference type="ARBA" id="ARBA00022989"/>
    </source>
</evidence>
<keyword evidence="8 11" id="KW-1133">Transmembrane helix</keyword>
<accession>A0AAD3T3D6</accession>
<keyword evidence="13" id="KW-1185">Reference proteome</keyword>
<dbReference type="GO" id="GO:0005789">
    <property type="term" value="C:endoplasmic reticulum membrane"/>
    <property type="evidence" value="ECO:0007669"/>
    <property type="project" value="UniProtKB-SubCell"/>
</dbReference>
<keyword evidence="6 11" id="KW-0812">Transmembrane</keyword>
<dbReference type="EC" id="2.4.1.258" evidence="3"/>
<organism evidence="12 13">
    <name type="scientific">Nepenthes gracilis</name>
    <name type="common">Slender pitcher plant</name>
    <dbReference type="NCBI Taxonomy" id="150966"/>
    <lineage>
        <taxon>Eukaryota</taxon>
        <taxon>Viridiplantae</taxon>
        <taxon>Streptophyta</taxon>
        <taxon>Embryophyta</taxon>
        <taxon>Tracheophyta</taxon>
        <taxon>Spermatophyta</taxon>
        <taxon>Magnoliopsida</taxon>
        <taxon>eudicotyledons</taxon>
        <taxon>Gunneridae</taxon>
        <taxon>Pentapetalae</taxon>
        <taxon>Caryophyllales</taxon>
        <taxon>Nepenthaceae</taxon>
        <taxon>Nepenthes</taxon>
    </lineage>
</organism>
<dbReference type="Proteomes" id="UP001279734">
    <property type="component" value="Unassembled WGS sequence"/>
</dbReference>
<comment type="pathway">
    <text evidence="2">Protein modification; protein glycosylation.</text>
</comment>
<comment type="subcellular location">
    <subcellularLocation>
        <location evidence="1">Endoplasmic reticulum membrane</location>
        <topology evidence="1">Multi-pass membrane protein</topology>
    </subcellularLocation>
</comment>
<evidence type="ECO:0000313" key="12">
    <source>
        <dbReference type="EMBL" id="GMH22878.1"/>
    </source>
</evidence>
<name>A0AAD3T3D6_NEPGR</name>
<gene>
    <name evidence="12" type="ORF">Nepgr_024721</name>
</gene>
<proteinExistence type="predicted"/>
<sequence>MILALIGAATVQILLGLPFFVSHPKAYITGADNLGRVLNFKFVLEPIFVAKFAASLLIVHLGLLLASAHYKWCTHERGIVKFWRLIYASMKLNQQLYTTSKALKNDHIHRKRQLGDELRGHPRV</sequence>
<evidence type="ECO:0000256" key="9">
    <source>
        <dbReference type="ARBA" id="ARBA00023136"/>
    </source>
</evidence>